<proteinExistence type="predicted"/>
<protein>
    <recommendedName>
        <fullName evidence="1">Aldehyde oxidase/xanthine dehydrogenase first molybdopterin binding domain-containing protein</fullName>
    </recommendedName>
</protein>
<organism evidence="2 3">
    <name type="scientific">Sphaeroforma arctica JP610</name>
    <dbReference type="NCBI Taxonomy" id="667725"/>
    <lineage>
        <taxon>Eukaryota</taxon>
        <taxon>Ichthyosporea</taxon>
        <taxon>Ichthyophonida</taxon>
        <taxon>Sphaeroforma</taxon>
    </lineage>
</organism>
<feature type="non-terminal residue" evidence="2">
    <location>
        <position position="51"/>
    </location>
</feature>
<dbReference type="GO" id="GO:0016491">
    <property type="term" value="F:oxidoreductase activity"/>
    <property type="evidence" value="ECO:0007669"/>
    <property type="project" value="InterPro"/>
</dbReference>
<dbReference type="Gene3D" id="3.30.365.10">
    <property type="entry name" value="Aldehyde oxidase/xanthine dehydrogenase, molybdopterin binding domain"/>
    <property type="match status" value="1"/>
</dbReference>
<reference evidence="2 3" key="1">
    <citation type="submission" date="2011-02" db="EMBL/GenBank/DDBJ databases">
        <title>The Genome Sequence of Sphaeroforma arctica JP610.</title>
        <authorList>
            <consortium name="The Broad Institute Genome Sequencing Platform"/>
            <person name="Russ C."/>
            <person name="Cuomo C."/>
            <person name="Young S.K."/>
            <person name="Zeng Q."/>
            <person name="Gargeya S."/>
            <person name="Alvarado L."/>
            <person name="Berlin A."/>
            <person name="Chapman S.B."/>
            <person name="Chen Z."/>
            <person name="Freedman E."/>
            <person name="Gellesch M."/>
            <person name="Goldberg J."/>
            <person name="Griggs A."/>
            <person name="Gujja S."/>
            <person name="Heilman E."/>
            <person name="Heiman D."/>
            <person name="Howarth C."/>
            <person name="Mehta T."/>
            <person name="Neiman D."/>
            <person name="Pearson M."/>
            <person name="Roberts A."/>
            <person name="Saif S."/>
            <person name="Shea T."/>
            <person name="Shenoy N."/>
            <person name="Sisk P."/>
            <person name="Stolte C."/>
            <person name="Sykes S."/>
            <person name="White J."/>
            <person name="Yandava C."/>
            <person name="Burger G."/>
            <person name="Gray M.W."/>
            <person name="Holland P.W.H."/>
            <person name="King N."/>
            <person name="Lang F.B.F."/>
            <person name="Roger A.J."/>
            <person name="Ruiz-Trillo I."/>
            <person name="Haas B."/>
            <person name="Nusbaum C."/>
            <person name="Birren B."/>
        </authorList>
    </citation>
    <scope>NUCLEOTIDE SEQUENCE [LARGE SCALE GENOMIC DNA]</scope>
    <source>
        <strain evidence="2 3">JP610</strain>
    </source>
</reference>
<dbReference type="EMBL" id="KQ253228">
    <property type="protein sequence ID" value="KNC69811.1"/>
    <property type="molecule type" value="Genomic_DNA"/>
</dbReference>
<name>A0A0L0EZI0_9EUKA</name>
<evidence type="ECO:0000259" key="1">
    <source>
        <dbReference type="Pfam" id="PF02738"/>
    </source>
</evidence>
<keyword evidence="3" id="KW-1185">Reference proteome</keyword>
<dbReference type="InterPro" id="IPR008274">
    <property type="entry name" value="AldOxase/xan_DH_MoCoBD1"/>
</dbReference>
<dbReference type="RefSeq" id="XP_014143713.1">
    <property type="nucleotide sequence ID" value="XM_014288238.1"/>
</dbReference>
<sequence length="51" mass="5190">MRKSVASVLKCSGNRINIVGKRMGGSFGGKISRATSTACAAAVAARKHGRA</sequence>
<dbReference type="GeneID" id="25918175"/>
<dbReference type="Pfam" id="PF02738">
    <property type="entry name" value="MoCoBD_1"/>
    <property type="match status" value="1"/>
</dbReference>
<dbReference type="Proteomes" id="UP000054560">
    <property type="component" value="Unassembled WGS sequence"/>
</dbReference>
<feature type="domain" description="Aldehyde oxidase/xanthine dehydrogenase first molybdopterin binding" evidence="1">
    <location>
        <begin position="1"/>
        <end position="50"/>
    </location>
</feature>
<dbReference type="SUPFAM" id="SSF56003">
    <property type="entry name" value="Molybdenum cofactor-binding domain"/>
    <property type="match status" value="1"/>
</dbReference>
<accession>A0A0L0EZI0</accession>
<evidence type="ECO:0000313" key="2">
    <source>
        <dbReference type="EMBL" id="KNC69811.1"/>
    </source>
</evidence>
<dbReference type="InterPro" id="IPR037165">
    <property type="entry name" value="AldOxase/xan_DH_Mopterin-bd_sf"/>
</dbReference>
<dbReference type="AlphaFoldDB" id="A0A0L0EZI0"/>
<gene>
    <name evidence="2" type="ORF">SARC_17671</name>
</gene>
<evidence type="ECO:0000313" key="3">
    <source>
        <dbReference type="Proteomes" id="UP000054560"/>
    </source>
</evidence>